<evidence type="ECO:0000256" key="1">
    <source>
        <dbReference type="SAM" id="MobiDB-lite"/>
    </source>
</evidence>
<evidence type="ECO:0000313" key="3">
    <source>
        <dbReference type="Proteomes" id="UP000054166"/>
    </source>
</evidence>
<protein>
    <submittedName>
        <fullName evidence="2">Uncharacterized protein</fullName>
    </submittedName>
</protein>
<dbReference type="InParanoid" id="A0A0C3GD02"/>
<reference evidence="3" key="2">
    <citation type="submission" date="2015-01" db="EMBL/GenBank/DDBJ databases">
        <title>Evolutionary Origins and Diversification of the Mycorrhizal Mutualists.</title>
        <authorList>
            <consortium name="DOE Joint Genome Institute"/>
            <consortium name="Mycorrhizal Genomics Consortium"/>
            <person name="Kohler A."/>
            <person name="Kuo A."/>
            <person name="Nagy L.G."/>
            <person name="Floudas D."/>
            <person name="Copeland A."/>
            <person name="Barry K.W."/>
            <person name="Cichocki N."/>
            <person name="Veneault-Fourrey C."/>
            <person name="LaButti K."/>
            <person name="Lindquist E.A."/>
            <person name="Lipzen A."/>
            <person name="Lundell T."/>
            <person name="Morin E."/>
            <person name="Murat C."/>
            <person name="Riley R."/>
            <person name="Ohm R."/>
            <person name="Sun H."/>
            <person name="Tunlid A."/>
            <person name="Henrissat B."/>
            <person name="Grigoriev I.V."/>
            <person name="Hibbett D.S."/>
            <person name="Martin F."/>
        </authorList>
    </citation>
    <scope>NUCLEOTIDE SEQUENCE [LARGE SCALE GENOMIC DNA]</scope>
    <source>
        <strain evidence="3">F 1598</strain>
    </source>
</reference>
<organism evidence="2 3">
    <name type="scientific">Piloderma croceum (strain F 1598)</name>
    <dbReference type="NCBI Taxonomy" id="765440"/>
    <lineage>
        <taxon>Eukaryota</taxon>
        <taxon>Fungi</taxon>
        <taxon>Dikarya</taxon>
        <taxon>Basidiomycota</taxon>
        <taxon>Agaricomycotina</taxon>
        <taxon>Agaricomycetes</taxon>
        <taxon>Agaricomycetidae</taxon>
        <taxon>Atheliales</taxon>
        <taxon>Atheliaceae</taxon>
        <taxon>Piloderma</taxon>
    </lineage>
</organism>
<sequence length="285" mass="32974">MRKNNQPKQVKACTLERRQRHGLLSNNEPSSNDEDERAKRKILDAKARKAENQRRYYQKNKEAQQEKGRERSARNQLRATQQIWSPTSDNEYDIQDTSNFDPIPTATAVACPDTPLDLAHRHESPPVTNSDPTPHFAHQDDAINARQSFHVNLPDIEGDLDPVNFREWKQWSPPRRIAAIRRWVIHAIHRYGPVECWGEDLGQEWNDVRKGDMLAMHYWLDGAKARIKMVRKALSYLECAMEGELSTGVQEWPDLYAQSHQLSGQLWIAILSIQSRLDCMILGHP</sequence>
<proteinExistence type="predicted"/>
<reference evidence="2 3" key="1">
    <citation type="submission" date="2014-04" db="EMBL/GenBank/DDBJ databases">
        <authorList>
            <consortium name="DOE Joint Genome Institute"/>
            <person name="Kuo A."/>
            <person name="Tarkka M."/>
            <person name="Buscot F."/>
            <person name="Kohler A."/>
            <person name="Nagy L.G."/>
            <person name="Floudas D."/>
            <person name="Copeland A."/>
            <person name="Barry K.W."/>
            <person name="Cichocki N."/>
            <person name="Veneault-Fourrey C."/>
            <person name="LaButti K."/>
            <person name="Lindquist E.A."/>
            <person name="Lipzen A."/>
            <person name="Lundell T."/>
            <person name="Morin E."/>
            <person name="Murat C."/>
            <person name="Sun H."/>
            <person name="Tunlid A."/>
            <person name="Henrissat B."/>
            <person name="Grigoriev I.V."/>
            <person name="Hibbett D.S."/>
            <person name="Martin F."/>
            <person name="Nordberg H.P."/>
            <person name="Cantor M.N."/>
            <person name="Hua S.X."/>
        </authorList>
    </citation>
    <scope>NUCLEOTIDE SEQUENCE [LARGE SCALE GENOMIC DNA]</scope>
    <source>
        <strain evidence="2 3">F 1598</strain>
    </source>
</reference>
<feature type="compositionally biased region" description="Basic and acidic residues" evidence="1">
    <location>
        <begin position="36"/>
        <end position="73"/>
    </location>
</feature>
<name>A0A0C3GD02_PILCF</name>
<dbReference type="HOGENOM" id="CLU_977000_0_0_1"/>
<dbReference type="Proteomes" id="UP000054166">
    <property type="component" value="Unassembled WGS sequence"/>
</dbReference>
<evidence type="ECO:0000313" key="2">
    <source>
        <dbReference type="EMBL" id="KIM88521.1"/>
    </source>
</evidence>
<accession>A0A0C3GD02</accession>
<feature type="compositionally biased region" description="Polar residues" evidence="1">
    <location>
        <begin position="74"/>
        <end position="93"/>
    </location>
</feature>
<dbReference type="AlphaFoldDB" id="A0A0C3GD02"/>
<feature type="region of interest" description="Disordered" evidence="1">
    <location>
        <begin position="1"/>
        <end position="93"/>
    </location>
</feature>
<keyword evidence="3" id="KW-1185">Reference proteome</keyword>
<dbReference type="EMBL" id="KN832976">
    <property type="protein sequence ID" value="KIM88521.1"/>
    <property type="molecule type" value="Genomic_DNA"/>
</dbReference>
<gene>
    <name evidence="2" type="ORF">PILCRDRAFT_2749</name>
</gene>